<feature type="chain" id="PRO_5046409231" description="Lipoprotein" evidence="1">
    <location>
        <begin position="31"/>
        <end position="182"/>
    </location>
</feature>
<dbReference type="RefSeq" id="WP_316702632.1">
    <property type="nucleotide sequence ID" value="NZ_CP136336.1"/>
</dbReference>
<gene>
    <name evidence="2" type="ORF">RXV79_06755</name>
</gene>
<sequence>MNIQLSTWLQRVAAPALVIAAAALSGCAIAPSTPASLVPATVEAGTRHSQTVSVAVSGVSSHATAQRHLSDDSVAEAIATAIDKNKTFSQVIKGGAGNLRLTVALLTADYPAMGLNFTVKNEMIWELKRADGSTVWKESIRSEGSATTSEAFAGVERIRLAAERAVSNNIAQGLGKIAKLKL</sequence>
<evidence type="ECO:0008006" key="4">
    <source>
        <dbReference type="Google" id="ProtNLM"/>
    </source>
</evidence>
<proteinExistence type="predicted"/>
<dbReference type="Proteomes" id="UP001303946">
    <property type="component" value="Chromosome"/>
</dbReference>
<keyword evidence="3" id="KW-1185">Reference proteome</keyword>
<name>A0ABZ0CXY0_9BURK</name>
<evidence type="ECO:0000313" key="3">
    <source>
        <dbReference type="Proteomes" id="UP001303946"/>
    </source>
</evidence>
<protein>
    <recommendedName>
        <fullName evidence="4">Lipoprotein</fullName>
    </recommendedName>
</protein>
<reference evidence="2 3" key="1">
    <citation type="submission" date="2023-10" db="EMBL/GenBank/DDBJ databases">
        <title>Bacteria for the degradation of biodegradable plastic PBAT(Polybutylene adipate terephthalate).</title>
        <authorList>
            <person name="Weon H.-Y."/>
            <person name="Yeon J."/>
        </authorList>
    </citation>
    <scope>NUCLEOTIDE SEQUENCE [LARGE SCALE GENOMIC DNA]</scope>
    <source>
        <strain evidence="2 3">SBD 7-3</strain>
    </source>
</reference>
<evidence type="ECO:0000313" key="2">
    <source>
        <dbReference type="EMBL" id="WOB09758.1"/>
    </source>
</evidence>
<feature type="signal peptide" evidence="1">
    <location>
        <begin position="1"/>
        <end position="30"/>
    </location>
</feature>
<keyword evidence="1" id="KW-0732">Signal</keyword>
<evidence type="ECO:0000256" key="1">
    <source>
        <dbReference type="SAM" id="SignalP"/>
    </source>
</evidence>
<dbReference type="EMBL" id="CP136336">
    <property type="protein sequence ID" value="WOB09758.1"/>
    <property type="molecule type" value="Genomic_DNA"/>
</dbReference>
<organism evidence="2 3">
    <name type="scientific">Piscinibacter gummiphilus</name>
    <dbReference type="NCBI Taxonomy" id="946333"/>
    <lineage>
        <taxon>Bacteria</taxon>
        <taxon>Pseudomonadati</taxon>
        <taxon>Pseudomonadota</taxon>
        <taxon>Betaproteobacteria</taxon>
        <taxon>Burkholderiales</taxon>
        <taxon>Sphaerotilaceae</taxon>
        <taxon>Piscinibacter</taxon>
    </lineage>
</organism>
<accession>A0ABZ0CXY0</accession>